<sequence length="221" mass="24053">MSTKETTADKYNRKGFGTIFTTPHGWSIWLTLGAWICLMLITFGGTPITKDPKIPLTDDQFFFLRINGTEVASAPGKQFYFGWSGFCVQDDIKLLGGKRELQPPKCVVKVPWNFMEDGGYGMDLPEQSGMVGSSAAAYIASAGILVLLPMLFTTSFICGLVYKTVLEKQSGQNAMLTAGYYRGGGLACLLAAVILLLISFVLWAMDGRGSNKYRAKGRGGQ</sequence>
<accession>A0ACC2V0B7</accession>
<keyword evidence="2" id="KW-1185">Reference proteome</keyword>
<dbReference type="EMBL" id="JASBWS010000171">
    <property type="protein sequence ID" value="KAJ9092523.1"/>
    <property type="molecule type" value="Genomic_DNA"/>
</dbReference>
<name>A0ACC2V0B7_9TREE</name>
<comment type="caution">
    <text evidence="1">The sequence shown here is derived from an EMBL/GenBank/DDBJ whole genome shotgun (WGS) entry which is preliminary data.</text>
</comment>
<protein>
    <submittedName>
        <fullName evidence="1">Uncharacterized protein</fullName>
    </submittedName>
</protein>
<proteinExistence type="predicted"/>
<reference evidence="1" key="1">
    <citation type="submission" date="2023-04" db="EMBL/GenBank/DDBJ databases">
        <title>Draft Genome sequencing of Naganishia species isolated from polar environments using Oxford Nanopore Technology.</title>
        <authorList>
            <person name="Leo P."/>
            <person name="Venkateswaran K."/>
        </authorList>
    </citation>
    <scope>NUCLEOTIDE SEQUENCE</scope>
    <source>
        <strain evidence="1">MNA-CCFEE 5262</strain>
    </source>
</reference>
<gene>
    <name evidence="1" type="ORF">QFC20_007336</name>
</gene>
<evidence type="ECO:0000313" key="1">
    <source>
        <dbReference type="EMBL" id="KAJ9092523.1"/>
    </source>
</evidence>
<evidence type="ECO:0000313" key="2">
    <source>
        <dbReference type="Proteomes" id="UP001230649"/>
    </source>
</evidence>
<dbReference type="Proteomes" id="UP001230649">
    <property type="component" value="Unassembled WGS sequence"/>
</dbReference>
<organism evidence="1 2">
    <name type="scientific">Naganishia adeliensis</name>
    <dbReference type="NCBI Taxonomy" id="92952"/>
    <lineage>
        <taxon>Eukaryota</taxon>
        <taxon>Fungi</taxon>
        <taxon>Dikarya</taxon>
        <taxon>Basidiomycota</taxon>
        <taxon>Agaricomycotina</taxon>
        <taxon>Tremellomycetes</taxon>
        <taxon>Filobasidiales</taxon>
        <taxon>Filobasidiaceae</taxon>
        <taxon>Naganishia</taxon>
    </lineage>
</organism>